<dbReference type="Proteomes" id="UP000298482">
    <property type="component" value="Unassembled WGS sequence"/>
</dbReference>
<dbReference type="RefSeq" id="WP_103329638.1">
    <property type="nucleotide sequence ID" value="NZ_PPRD01000074.1"/>
</dbReference>
<keyword evidence="2" id="KW-1185">Reference proteome</keyword>
<protein>
    <submittedName>
        <fullName evidence="1">Accessory Sec system protein Asp3</fullName>
    </submittedName>
</protein>
<evidence type="ECO:0000313" key="1">
    <source>
        <dbReference type="EMBL" id="TGA81076.1"/>
    </source>
</evidence>
<dbReference type="InterPro" id="IPR022259">
    <property type="entry name" value="Acessory_Sec_prot_Asp3"/>
</dbReference>
<organism evidence="1 2">
    <name type="scientific">Staphylococcus croceilyticus</name>
    <dbReference type="NCBI Taxonomy" id="319942"/>
    <lineage>
        <taxon>Bacteria</taxon>
        <taxon>Bacillati</taxon>
        <taxon>Bacillota</taxon>
        <taxon>Bacilli</taxon>
        <taxon>Bacillales</taxon>
        <taxon>Staphylococcaceae</taxon>
        <taxon>Staphylococcus</taxon>
    </lineage>
</organism>
<dbReference type="NCBIfam" id="TIGR03711">
    <property type="entry name" value="acc_sec_asp3"/>
    <property type="match status" value="1"/>
</dbReference>
<evidence type="ECO:0000313" key="2">
    <source>
        <dbReference type="Proteomes" id="UP000298482"/>
    </source>
</evidence>
<dbReference type="Pfam" id="PF15432">
    <property type="entry name" value="Sec-ASP3"/>
    <property type="match status" value="1"/>
</dbReference>
<name>A0ABY2KG82_9STAP</name>
<dbReference type="EMBL" id="SRJF01000001">
    <property type="protein sequence ID" value="TGA81076.1"/>
    <property type="molecule type" value="Genomic_DNA"/>
</dbReference>
<sequence length="181" mass="21041">MSVLHNHIIYWRHINKETFMYGTKLRFDSDVTYFENPLMPSGTVIHDWHMITNFNVRKTVPSLPILKKGHYYQITLNYQVEPQGAAYIKLTFYRKNDTELSYLIIKDDVTKFQFPAEAYAYKIELINAGLSVLHFQNIKIKEVIEDENVKGEFQDKSSSALEVINRVLFKTRVSNGGGQDG</sequence>
<comment type="caution">
    <text evidence="1">The sequence shown here is derived from an EMBL/GenBank/DDBJ whole genome shotgun (WGS) entry which is preliminary data.</text>
</comment>
<accession>A0ABY2KG82</accession>
<gene>
    <name evidence="1" type="primary">asp3</name>
    <name evidence="1" type="ORF">E2556_01810</name>
</gene>
<proteinExistence type="predicted"/>
<reference evidence="1 2" key="1">
    <citation type="submission" date="2019-04" db="EMBL/GenBank/DDBJ databases">
        <title>Genomic characterization of Staphylococcus petrasii strains.</title>
        <authorList>
            <person name="Vrbovska V."/>
            <person name="Kovarovic V."/>
            <person name="Maslanova I."/>
            <person name="Indrakova A."/>
            <person name="Petras P."/>
            <person name="Sedo O."/>
            <person name="Svec P."/>
            <person name="Fisarova L."/>
            <person name="Sedlacek I."/>
            <person name="Doskar J."/>
            <person name="Pantucek R."/>
        </authorList>
    </citation>
    <scope>NUCLEOTIDE SEQUENCE [LARGE SCALE GENOMIC DNA]</scope>
    <source>
        <strain evidence="1 2">CCM 8421</strain>
    </source>
</reference>